<proteinExistence type="predicted"/>
<organism evidence="1 2">
    <name type="scientific">Cichorium intybus</name>
    <name type="common">Chicory</name>
    <dbReference type="NCBI Taxonomy" id="13427"/>
    <lineage>
        <taxon>Eukaryota</taxon>
        <taxon>Viridiplantae</taxon>
        <taxon>Streptophyta</taxon>
        <taxon>Embryophyta</taxon>
        <taxon>Tracheophyta</taxon>
        <taxon>Spermatophyta</taxon>
        <taxon>Magnoliopsida</taxon>
        <taxon>eudicotyledons</taxon>
        <taxon>Gunneridae</taxon>
        <taxon>Pentapetalae</taxon>
        <taxon>asterids</taxon>
        <taxon>campanulids</taxon>
        <taxon>Asterales</taxon>
        <taxon>Asteraceae</taxon>
        <taxon>Cichorioideae</taxon>
        <taxon>Cichorieae</taxon>
        <taxon>Cichoriinae</taxon>
        <taxon>Cichorium</taxon>
    </lineage>
</organism>
<dbReference type="Proteomes" id="UP001055811">
    <property type="component" value="Linkage Group LG02"/>
</dbReference>
<dbReference type="EMBL" id="CM042010">
    <property type="protein sequence ID" value="KAI3779220.1"/>
    <property type="molecule type" value="Genomic_DNA"/>
</dbReference>
<keyword evidence="2" id="KW-1185">Reference proteome</keyword>
<evidence type="ECO:0000313" key="1">
    <source>
        <dbReference type="EMBL" id="KAI3779220.1"/>
    </source>
</evidence>
<sequence length="435" mass="48314">MEIYDSASSFETNLTIQTQNSFRDASFSSYLNKAEENMIRRLTNQASDSPKDHLFPLRKKSEDEEIDVFGAEKYFKGEIEDGKNKNDRRFLDIPNTASTMYHENVNFEEFDHGLSAKQRADRINMHTTSARSNASCNSRSGLLPRMKQAPVKSDKGSKTRVFLASFGCNCIDKKSTQISEKRFIRANEISNKKTDSLSSKLTEKNTRNDYFSFPVLNSTDHNSNSSSNSKSGNLAGKTQGDNNGGRLTLGRKLSLLNDWDVEIPTEDEMYLPSSGMYNHDVDSDSSSDLFEIESFSTNGNSSFIPHRASESDCYAPSEVSIQWSVVTASAADFSVASDYEEVRTGGGGWRNSGQKGRFMDNKDEQKKRPGIISSCTDHKAVRVAGGEYKVSGGESRGRRRSADCMAVGSMFRGVNSLTRFDPIRGSYGSDVCPIT</sequence>
<gene>
    <name evidence="1" type="ORF">L2E82_08832</name>
</gene>
<reference evidence="1 2" key="2">
    <citation type="journal article" date="2022" name="Mol. Ecol. Resour.">
        <title>The genomes of chicory, endive, great burdock and yacon provide insights into Asteraceae paleo-polyploidization history and plant inulin production.</title>
        <authorList>
            <person name="Fan W."/>
            <person name="Wang S."/>
            <person name="Wang H."/>
            <person name="Wang A."/>
            <person name="Jiang F."/>
            <person name="Liu H."/>
            <person name="Zhao H."/>
            <person name="Xu D."/>
            <person name="Zhang Y."/>
        </authorList>
    </citation>
    <scope>NUCLEOTIDE SEQUENCE [LARGE SCALE GENOMIC DNA]</scope>
    <source>
        <strain evidence="2">cv. Punajuju</strain>
        <tissue evidence="1">Leaves</tissue>
    </source>
</reference>
<protein>
    <submittedName>
        <fullName evidence="1">Uncharacterized protein</fullName>
    </submittedName>
</protein>
<accession>A0ACB9G733</accession>
<name>A0ACB9G733_CICIN</name>
<comment type="caution">
    <text evidence="1">The sequence shown here is derived from an EMBL/GenBank/DDBJ whole genome shotgun (WGS) entry which is preliminary data.</text>
</comment>
<evidence type="ECO:0000313" key="2">
    <source>
        <dbReference type="Proteomes" id="UP001055811"/>
    </source>
</evidence>
<reference evidence="2" key="1">
    <citation type="journal article" date="2022" name="Mol. Ecol. Resour.">
        <title>The genomes of chicory, endive, great burdock and yacon provide insights into Asteraceae palaeo-polyploidization history and plant inulin production.</title>
        <authorList>
            <person name="Fan W."/>
            <person name="Wang S."/>
            <person name="Wang H."/>
            <person name="Wang A."/>
            <person name="Jiang F."/>
            <person name="Liu H."/>
            <person name="Zhao H."/>
            <person name="Xu D."/>
            <person name="Zhang Y."/>
        </authorList>
    </citation>
    <scope>NUCLEOTIDE SEQUENCE [LARGE SCALE GENOMIC DNA]</scope>
    <source>
        <strain evidence="2">cv. Punajuju</strain>
    </source>
</reference>